<evidence type="ECO:0000256" key="8">
    <source>
        <dbReference type="ARBA" id="ARBA00023002"/>
    </source>
</evidence>
<dbReference type="InterPro" id="IPR001709">
    <property type="entry name" value="Flavoprot_Pyr_Nucl_cyt_Rdtase"/>
</dbReference>
<dbReference type="InterPro" id="IPR017938">
    <property type="entry name" value="Riboflavin_synthase-like_b-brl"/>
</dbReference>
<dbReference type="InterPro" id="IPR017927">
    <property type="entry name" value="FAD-bd_FR_type"/>
</dbReference>
<dbReference type="FunFam" id="3.40.50.80:FF:000001">
    <property type="entry name" value="NADPH--cytochrome P450 reductase 1"/>
    <property type="match status" value="1"/>
</dbReference>
<comment type="catalytic activity">
    <reaction evidence="10">
        <text>hydrogen sulfide + 3 NADP(+) + 3 H2O = sulfite + 3 NADPH + 4 H(+)</text>
        <dbReference type="Rhea" id="RHEA:13801"/>
        <dbReference type="ChEBI" id="CHEBI:15377"/>
        <dbReference type="ChEBI" id="CHEBI:15378"/>
        <dbReference type="ChEBI" id="CHEBI:17359"/>
        <dbReference type="ChEBI" id="CHEBI:29919"/>
        <dbReference type="ChEBI" id="CHEBI:57783"/>
        <dbReference type="ChEBI" id="CHEBI:58349"/>
        <dbReference type="EC" id="1.8.1.2"/>
    </reaction>
</comment>
<evidence type="ECO:0000259" key="11">
    <source>
        <dbReference type="PROSITE" id="PS50902"/>
    </source>
</evidence>
<dbReference type="InterPro" id="IPR001094">
    <property type="entry name" value="Flavdoxin-like"/>
</dbReference>
<dbReference type="PROSITE" id="PS50902">
    <property type="entry name" value="FLAVODOXIN_LIKE"/>
    <property type="match status" value="1"/>
</dbReference>
<dbReference type="InterPro" id="IPR029039">
    <property type="entry name" value="Flavoprotein-like_sf"/>
</dbReference>
<evidence type="ECO:0000256" key="7">
    <source>
        <dbReference type="ARBA" id="ARBA00022857"/>
    </source>
</evidence>
<dbReference type="GO" id="GO:0050660">
    <property type="term" value="F:flavin adenine dinucleotide binding"/>
    <property type="evidence" value="ECO:0007669"/>
    <property type="project" value="TreeGrafter"/>
</dbReference>
<dbReference type="EC" id="1.8.1.2" evidence="3"/>
<gene>
    <name evidence="13" type="ORF">DN068_16460</name>
</gene>
<dbReference type="GO" id="GO:0004783">
    <property type="term" value="F:sulfite reductase (NADPH) activity"/>
    <property type="evidence" value="ECO:0007669"/>
    <property type="project" value="UniProtKB-EC"/>
</dbReference>
<evidence type="ECO:0000259" key="12">
    <source>
        <dbReference type="PROSITE" id="PS51384"/>
    </source>
</evidence>
<evidence type="ECO:0000313" key="14">
    <source>
        <dbReference type="Proteomes" id="UP000248745"/>
    </source>
</evidence>
<dbReference type="GO" id="GO:0005829">
    <property type="term" value="C:cytosol"/>
    <property type="evidence" value="ECO:0007669"/>
    <property type="project" value="TreeGrafter"/>
</dbReference>
<dbReference type="Gene3D" id="3.40.50.360">
    <property type="match status" value="1"/>
</dbReference>
<comment type="cofactor">
    <cofactor evidence="1">
        <name>FMN</name>
        <dbReference type="ChEBI" id="CHEBI:58210"/>
    </cofactor>
</comment>
<dbReference type="Gene3D" id="2.40.30.10">
    <property type="entry name" value="Translation factors"/>
    <property type="match status" value="1"/>
</dbReference>
<dbReference type="Pfam" id="PF00175">
    <property type="entry name" value="NAD_binding_1"/>
    <property type="match status" value="1"/>
</dbReference>
<organism evidence="13 14">
    <name type="scientific">Taibaiella soli</name>
    <dbReference type="NCBI Taxonomy" id="1649169"/>
    <lineage>
        <taxon>Bacteria</taxon>
        <taxon>Pseudomonadati</taxon>
        <taxon>Bacteroidota</taxon>
        <taxon>Chitinophagia</taxon>
        <taxon>Chitinophagales</taxon>
        <taxon>Chitinophagaceae</taxon>
        <taxon>Taibaiella</taxon>
    </lineage>
</organism>
<dbReference type="SUPFAM" id="SSF52218">
    <property type="entry name" value="Flavoproteins"/>
    <property type="match status" value="1"/>
</dbReference>
<evidence type="ECO:0000313" key="13">
    <source>
        <dbReference type="EMBL" id="PZF71660.1"/>
    </source>
</evidence>
<evidence type="ECO:0000256" key="2">
    <source>
        <dbReference type="ARBA" id="ARBA00001974"/>
    </source>
</evidence>
<dbReference type="RefSeq" id="WP_111000034.1">
    <property type="nucleotide sequence ID" value="NZ_QKTW01000022.1"/>
</dbReference>
<keyword evidence="9" id="KW-0028">Amino-acid biosynthesis</keyword>
<dbReference type="AlphaFoldDB" id="A0A2W2AHG0"/>
<sequence length="561" mass="62541">MLANIKQNALNELIDGASYDELIWINGYLAGVLSSGKRPLQQSAPVSFSGKVTVLYGTETGNAKSLSAKLASLAKQKGIPAKVGALDQYRLSDLTKEEVLFVIISTQGDGEPPAAAKKFYDHLYQETLQLKQLKYGVIALGDSSYPLFCQAGIDVDIQLENAGAFRIAALQKCDVDYEAGAILWFDNVLQSLSGQNVDIKTSDVSVNPVGKRIYNGRILSNVNLNDIGSKKQTHHIEIEAEGVLYEPGDSLSIIAENSQVHVSEILRLVGVAADRLVDYKNESLPLEILLRTKINIRYLHERVVKQYAALVQQEIPETKISLVDLLRIYPVRSSDEFVKVVQLLEPIMPRQYSIASSPSLHGGEIHLTVSRNQFYVNEELHYGLASDYLSQLEEGAGIQFAIHQNKQFRLPDATKDIILIGPGTGIAPFRSFLSERDALQASGRSWLFFGEQHFTTDFLYQTEIQNWHQSGLLTKVNLAFSRDQQEKIYVQHRLLEQGKDVYEWLQNGASVYICGNKEPMSVDVEEALLAIIVTHGTCSKDAARAYLEQLKDEGRYLKDVY</sequence>
<evidence type="ECO:0000256" key="4">
    <source>
        <dbReference type="ARBA" id="ARBA00022630"/>
    </source>
</evidence>
<feature type="domain" description="Flavodoxin-like" evidence="11">
    <location>
        <begin position="52"/>
        <end position="189"/>
    </location>
</feature>
<keyword evidence="4" id="KW-0285">Flavoprotein</keyword>
<dbReference type="GO" id="GO:0010181">
    <property type="term" value="F:FMN binding"/>
    <property type="evidence" value="ECO:0007669"/>
    <property type="project" value="InterPro"/>
</dbReference>
<dbReference type="PRINTS" id="PR00369">
    <property type="entry name" value="FLAVODOXIN"/>
</dbReference>
<name>A0A2W2AHG0_9BACT</name>
<keyword evidence="8" id="KW-0560">Oxidoreductase</keyword>
<keyword evidence="5" id="KW-0288">FMN</keyword>
<dbReference type="PROSITE" id="PS51384">
    <property type="entry name" value="FAD_FR"/>
    <property type="match status" value="1"/>
</dbReference>
<dbReference type="Proteomes" id="UP000248745">
    <property type="component" value="Unassembled WGS sequence"/>
</dbReference>
<dbReference type="OrthoDB" id="9789468at2"/>
<comment type="caution">
    <text evidence="13">The sequence shown here is derived from an EMBL/GenBank/DDBJ whole genome shotgun (WGS) entry which is preliminary data.</text>
</comment>
<feature type="domain" description="FAD-binding FR-type" evidence="12">
    <location>
        <begin position="211"/>
        <end position="411"/>
    </location>
</feature>
<evidence type="ECO:0000256" key="6">
    <source>
        <dbReference type="ARBA" id="ARBA00022827"/>
    </source>
</evidence>
<evidence type="ECO:0000256" key="10">
    <source>
        <dbReference type="ARBA" id="ARBA00052219"/>
    </source>
</evidence>
<dbReference type="PRINTS" id="PR00371">
    <property type="entry name" value="FPNCR"/>
</dbReference>
<dbReference type="InterPro" id="IPR008254">
    <property type="entry name" value="Flavodoxin/NO_synth"/>
</dbReference>
<evidence type="ECO:0000256" key="9">
    <source>
        <dbReference type="ARBA" id="ARBA00023192"/>
    </source>
</evidence>
<dbReference type="InterPro" id="IPR023173">
    <property type="entry name" value="NADPH_Cyt_P450_Rdtase_alpha"/>
</dbReference>
<dbReference type="SUPFAM" id="SSF63380">
    <property type="entry name" value="Riboflavin synthase domain-like"/>
    <property type="match status" value="1"/>
</dbReference>
<dbReference type="Gene3D" id="1.20.990.10">
    <property type="entry name" value="NADPH-cytochrome p450 Reductase, Chain A, domain 3"/>
    <property type="match status" value="1"/>
</dbReference>
<dbReference type="Gene3D" id="3.40.50.80">
    <property type="entry name" value="Nucleotide-binding domain of ferredoxin-NADP reductase (FNR) module"/>
    <property type="match status" value="1"/>
</dbReference>
<keyword evidence="14" id="KW-1185">Reference proteome</keyword>
<evidence type="ECO:0000256" key="5">
    <source>
        <dbReference type="ARBA" id="ARBA00022643"/>
    </source>
</evidence>
<dbReference type="InterPro" id="IPR039261">
    <property type="entry name" value="FNR_nucleotide-bd"/>
</dbReference>
<keyword evidence="6" id="KW-0274">FAD</keyword>
<proteinExistence type="predicted"/>
<reference evidence="13 14" key="1">
    <citation type="submission" date="2018-06" db="EMBL/GenBank/DDBJ databases">
        <title>Mucibacter soli gen. nov., sp. nov., a new member of the family Chitinophagaceae producing mucin.</title>
        <authorList>
            <person name="Kim M.-K."/>
            <person name="Park S."/>
            <person name="Kim T.-S."/>
            <person name="Joung Y."/>
            <person name="Han J.-H."/>
            <person name="Kim S.B."/>
        </authorList>
    </citation>
    <scope>NUCLEOTIDE SEQUENCE [LARGE SCALE GENOMIC DNA]</scope>
    <source>
        <strain evidence="13 14">R1-15</strain>
    </source>
</reference>
<comment type="cofactor">
    <cofactor evidence="2">
        <name>FAD</name>
        <dbReference type="ChEBI" id="CHEBI:57692"/>
    </cofactor>
</comment>
<dbReference type="InterPro" id="IPR001433">
    <property type="entry name" value="OxRdtase_FAD/NAD-bd"/>
</dbReference>
<keyword evidence="9" id="KW-0198">Cysteine biosynthesis</keyword>
<dbReference type="PANTHER" id="PTHR19384">
    <property type="entry name" value="NITRIC OXIDE SYNTHASE-RELATED"/>
    <property type="match status" value="1"/>
</dbReference>
<dbReference type="SUPFAM" id="SSF52343">
    <property type="entry name" value="Ferredoxin reductase-like, C-terminal NADP-linked domain"/>
    <property type="match status" value="1"/>
</dbReference>
<keyword evidence="7" id="KW-0521">NADP</keyword>
<dbReference type="Pfam" id="PF00258">
    <property type="entry name" value="Flavodoxin_1"/>
    <property type="match status" value="1"/>
</dbReference>
<evidence type="ECO:0000256" key="1">
    <source>
        <dbReference type="ARBA" id="ARBA00001917"/>
    </source>
</evidence>
<evidence type="ECO:0000256" key="3">
    <source>
        <dbReference type="ARBA" id="ARBA00012604"/>
    </source>
</evidence>
<dbReference type="EMBL" id="QKTW01000022">
    <property type="protein sequence ID" value="PZF71660.1"/>
    <property type="molecule type" value="Genomic_DNA"/>
</dbReference>
<dbReference type="GO" id="GO:0019344">
    <property type="term" value="P:cysteine biosynthetic process"/>
    <property type="evidence" value="ECO:0007669"/>
    <property type="project" value="UniProtKB-KW"/>
</dbReference>
<protein>
    <recommendedName>
        <fullName evidence="3">assimilatory sulfite reductase (NADPH)</fullName>
        <ecNumber evidence="3">1.8.1.2</ecNumber>
    </recommendedName>
</protein>
<dbReference type="PANTHER" id="PTHR19384:SF128">
    <property type="entry name" value="NADPH OXIDOREDUCTASE A"/>
    <property type="match status" value="1"/>
</dbReference>
<accession>A0A2W2AHG0</accession>